<evidence type="ECO:0000313" key="3">
    <source>
        <dbReference type="Proteomes" id="UP000325255"/>
    </source>
</evidence>
<evidence type="ECO:0000259" key="1">
    <source>
        <dbReference type="PROSITE" id="PS50943"/>
    </source>
</evidence>
<feature type="domain" description="HTH cro/C1-type" evidence="1">
    <location>
        <begin position="34"/>
        <end position="88"/>
    </location>
</feature>
<dbReference type="InterPro" id="IPR001387">
    <property type="entry name" value="Cro/C1-type_HTH"/>
</dbReference>
<dbReference type="Pfam" id="PF13560">
    <property type="entry name" value="HTH_31"/>
    <property type="match status" value="1"/>
</dbReference>
<dbReference type="Proteomes" id="UP000325255">
    <property type="component" value="Unassembled WGS sequence"/>
</dbReference>
<dbReference type="CDD" id="cd00093">
    <property type="entry name" value="HTH_XRE"/>
    <property type="match status" value="1"/>
</dbReference>
<dbReference type="SUPFAM" id="SSF47413">
    <property type="entry name" value="lambda repressor-like DNA-binding domains"/>
    <property type="match status" value="1"/>
</dbReference>
<keyword evidence="3" id="KW-1185">Reference proteome</keyword>
<dbReference type="SMART" id="SM00530">
    <property type="entry name" value="HTH_XRE"/>
    <property type="match status" value="1"/>
</dbReference>
<dbReference type="InterPro" id="IPR010982">
    <property type="entry name" value="Lambda_DNA-bd_dom_sf"/>
</dbReference>
<sequence length="99" mass="11179">MPRLRPPSPEEIRERRRALHEDIEAGGLPVADAVRRMREALGMTQADFARAFRLTERQVWEIEAGKANPTLATLNRIGKPFGFQAGLVLLHPRRHDSTG</sequence>
<name>A0A5M6IIW6_9PROT</name>
<dbReference type="OrthoDB" id="7871866at2"/>
<comment type="caution">
    <text evidence="2">The sequence shown here is derived from an EMBL/GenBank/DDBJ whole genome shotgun (WGS) entry which is preliminary data.</text>
</comment>
<protein>
    <submittedName>
        <fullName evidence="2">Helix-turn-helix domain-containing protein</fullName>
    </submittedName>
</protein>
<dbReference type="Gene3D" id="1.10.260.40">
    <property type="entry name" value="lambda repressor-like DNA-binding domains"/>
    <property type="match status" value="1"/>
</dbReference>
<dbReference type="GO" id="GO:0003677">
    <property type="term" value="F:DNA binding"/>
    <property type="evidence" value="ECO:0007669"/>
    <property type="project" value="InterPro"/>
</dbReference>
<accession>A0A5M6IIW6</accession>
<dbReference type="EMBL" id="VWPK01000152">
    <property type="protein sequence ID" value="KAA5607857.1"/>
    <property type="molecule type" value="Genomic_DNA"/>
</dbReference>
<dbReference type="RefSeq" id="WP_150045857.1">
    <property type="nucleotide sequence ID" value="NZ_VWPK01000152.1"/>
</dbReference>
<gene>
    <name evidence="2" type="ORF">F1189_31790</name>
</gene>
<organism evidence="2 3">
    <name type="scientific">Rhodovastum atsumiense</name>
    <dbReference type="NCBI Taxonomy" id="504468"/>
    <lineage>
        <taxon>Bacteria</taxon>
        <taxon>Pseudomonadati</taxon>
        <taxon>Pseudomonadota</taxon>
        <taxon>Alphaproteobacteria</taxon>
        <taxon>Acetobacterales</taxon>
        <taxon>Acetobacteraceae</taxon>
        <taxon>Rhodovastum</taxon>
    </lineage>
</organism>
<reference evidence="2 3" key="1">
    <citation type="submission" date="2019-09" db="EMBL/GenBank/DDBJ databases">
        <title>Genome sequence of Rhodovastum atsumiense, a diverse member of the Acetobacteraceae family of non-sulfur purple photosynthetic bacteria.</title>
        <authorList>
            <person name="Meyer T."/>
            <person name="Kyndt J."/>
        </authorList>
    </citation>
    <scope>NUCLEOTIDE SEQUENCE [LARGE SCALE GENOMIC DNA]</scope>
    <source>
        <strain evidence="2 3">DSM 21279</strain>
    </source>
</reference>
<proteinExistence type="predicted"/>
<dbReference type="AlphaFoldDB" id="A0A5M6IIW6"/>
<evidence type="ECO:0000313" key="2">
    <source>
        <dbReference type="EMBL" id="KAA5607857.1"/>
    </source>
</evidence>
<dbReference type="PROSITE" id="PS50943">
    <property type="entry name" value="HTH_CROC1"/>
    <property type="match status" value="1"/>
</dbReference>